<sequence>MSDLPLQCKNLKEQVESILQLLQQEPTLHFQDITPVQTSLTKAISPKFEIVFAGAFSAGKSMLINALLERELLYSAEGHATGTECKIEYAEVDKERVVLTFLSEAEIREQAVYLCQQLGFTTVTNINQADVITLLRQGSEAIIQQEGGESKSERAKQAKALMLLVEGYIANRDRINTVNNATYSMEQFNFSNLKEAAGYARRGSNSAVLKRIEYYCNHPLLEDGNVIIDTPGIDAPVEKDAQLTYAKIQHPDTSAVVCVLKPAAAGDMTKEETELLELMRQNGGVRDRVFYVFNRIDETWYNTQLRQRLDDLISGQFANSNKVYKTSGLLGFYGSQIKQTNQLDRFGLDSVFAESIKGLDGKEETPQFVYAFNNYCVNSGKLSTTKFRVSVNGYETPNQNYVRILGDWGNELIEKLIQDSGTEEFRTAITRYLTEEKRPQLFKNLADDLEDVCIKLKKHYQSVQRNLDSQPQEIESMKVQELQRLNQQLQQVGREFSEHITEEVNQIINNSCDAFEVDFRQLQSRMIRRLDELLDTFSVASAYQRATISHPRNATAPLIAILVEAFYYLANQLEDILIESSQQVVTNYFQRLIEKIRKSEYYRQLYRLLDNDGGIEQEIRNLEKGVTQALVSAASVECDRFVRESPRFYDEGTFSIYQFRQTLLQTSQGYDAESIVEAEPAIRQLLKLDFEPKVSHTIRKSFRQTINQTLKTQLLPMAEQQADEILQQYPQARAYLEKTLQQEAEEKIANNRRLLSVVEENIAAYNSAVSSINSCLQSMKLYDRFLPTIGDSFDADDKFTNNGFVVSDAMQEVEY</sequence>
<evidence type="ECO:0000256" key="1">
    <source>
        <dbReference type="ARBA" id="ARBA00004370"/>
    </source>
</evidence>
<evidence type="ECO:0000313" key="9">
    <source>
        <dbReference type="Proteomes" id="UP000001191"/>
    </source>
</evidence>
<keyword evidence="9" id="KW-1185">Reference proteome</keyword>
<dbReference type="RefSeq" id="WP_012407899.1">
    <property type="nucleotide sequence ID" value="NC_010628.1"/>
</dbReference>
<gene>
    <name evidence="8" type="ordered locus">Npun_R1152</name>
</gene>
<name>B2IWD3_NOSP7</name>
<keyword evidence="5" id="KW-0472">Membrane</keyword>
<evidence type="ECO:0000256" key="5">
    <source>
        <dbReference type="ARBA" id="ARBA00023136"/>
    </source>
</evidence>
<keyword evidence="4" id="KW-0342">GTP-binding</keyword>
<dbReference type="SUPFAM" id="SSF52540">
    <property type="entry name" value="P-loop containing nucleoside triphosphate hydrolases"/>
    <property type="match status" value="1"/>
</dbReference>
<dbReference type="AlphaFoldDB" id="B2IWD3"/>
<dbReference type="HOGENOM" id="CLU_348777_0_0_3"/>
<feature type="domain" description="Dynamin N-terminal" evidence="7">
    <location>
        <begin position="50"/>
        <end position="292"/>
    </location>
</feature>
<dbReference type="InterPro" id="IPR045063">
    <property type="entry name" value="Dynamin_N"/>
</dbReference>
<feature type="coiled-coil region" evidence="6">
    <location>
        <begin position="446"/>
        <end position="502"/>
    </location>
</feature>
<keyword evidence="2" id="KW-0547">Nucleotide-binding</keyword>
<evidence type="ECO:0000256" key="3">
    <source>
        <dbReference type="ARBA" id="ARBA00022801"/>
    </source>
</evidence>
<evidence type="ECO:0000259" key="7">
    <source>
        <dbReference type="Pfam" id="PF00350"/>
    </source>
</evidence>
<dbReference type="GO" id="GO:0005525">
    <property type="term" value="F:GTP binding"/>
    <property type="evidence" value="ECO:0007669"/>
    <property type="project" value="UniProtKB-KW"/>
</dbReference>
<dbReference type="Gene3D" id="3.40.50.300">
    <property type="entry name" value="P-loop containing nucleotide triphosphate hydrolases"/>
    <property type="match status" value="1"/>
</dbReference>
<organism evidence="8 9">
    <name type="scientific">Nostoc punctiforme (strain ATCC 29133 / PCC 73102)</name>
    <dbReference type="NCBI Taxonomy" id="63737"/>
    <lineage>
        <taxon>Bacteria</taxon>
        <taxon>Bacillati</taxon>
        <taxon>Cyanobacteriota</taxon>
        <taxon>Cyanophyceae</taxon>
        <taxon>Nostocales</taxon>
        <taxon>Nostocaceae</taxon>
        <taxon>Nostoc</taxon>
    </lineage>
</organism>
<comment type="subcellular location">
    <subcellularLocation>
        <location evidence="1">Membrane</location>
    </subcellularLocation>
</comment>
<evidence type="ECO:0000256" key="6">
    <source>
        <dbReference type="SAM" id="Coils"/>
    </source>
</evidence>
<evidence type="ECO:0000256" key="4">
    <source>
        <dbReference type="ARBA" id="ARBA00023134"/>
    </source>
</evidence>
<dbReference type="PANTHER" id="PTHR10465:SF0">
    <property type="entry name" value="SARCALUMENIN"/>
    <property type="match status" value="1"/>
</dbReference>
<keyword evidence="3" id="KW-0378">Hydrolase</keyword>
<dbReference type="Pfam" id="PF00350">
    <property type="entry name" value="Dynamin_N"/>
    <property type="match status" value="1"/>
</dbReference>
<protein>
    <recommendedName>
        <fullName evidence="7">Dynamin N-terminal domain-containing protein</fullName>
    </recommendedName>
</protein>
<dbReference type="Proteomes" id="UP000001191">
    <property type="component" value="Chromosome"/>
</dbReference>
<dbReference type="OrthoDB" id="5477114at2"/>
<dbReference type="EnsemblBacteria" id="ACC79878">
    <property type="protein sequence ID" value="ACC79878"/>
    <property type="gene ID" value="Npun_R1152"/>
</dbReference>
<dbReference type="PANTHER" id="PTHR10465">
    <property type="entry name" value="TRANSMEMBRANE GTPASE FZO1"/>
    <property type="match status" value="1"/>
</dbReference>
<dbReference type="SUPFAM" id="SSF47162">
    <property type="entry name" value="Apolipoprotein"/>
    <property type="match status" value="1"/>
</dbReference>
<dbReference type="GO" id="GO:0003924">
    <property type="term" value="F:GTPase activity"/>
    <property type="evidence" value="ECO:0007669"/>
    <property type="project" value="InterPro"/>
</dbReference>
<dbReference type="PhylomeDB" id="B2IWD3"/>
<keyword evidence="6" id="KW-0175">Coiled coil</keyword>
<dbReference type="EMBL" id="CP001037">
    <property type="protein sequence ID" value="ACC79878.1"/>
    <property type="molecule type" value="Genomic_DNA"/>
</dbReference>
<dbReference type="GO" id="GO:0016020">
    <property type="term" value="C:membrane"/>
    <property type="evidence" value="ECO:0007669"/>
    <property type="project" value="UniProtKB-SubCell"/>
</dbReference>
<dbReference type="InterPro" id="IPR027417">
    <property type="entry name" value="P-loop_NTPase"/>
</dbReference>
<reference evidence="8 9" key="2">
    <citation type="journal article" date="2013" name="Plant Physiol.">
        <title>A Nostoc punctiforme Sugar Transporter Necessary to Establish a Cyanobacterium-Plant Symbiosis.</title>
        <authorList>
            <person name="Ekman M."/>
            <person name="Picossi S."/>
            <person name="Campbell E.L."/>
            <person name="Meeks J.C."/>
            <person name="Flores E."/>
        </authorList>
    </citation>
    <scope>NUCLEOTIDE SEQUENCE [LARGE SCALE GENOMIC DNA]</scope>
    <source>
        <strain evidence="9">ATCC 29133 / PCC 73102</strain>
    </source>
</reference>
<evidence type="ECO:0000313" key="8">
    <source>
        <dbReference type="EMBL" id="ACC79878.1"/>
    </source>
</evidence>
<reference evidence="9" key="1">
    <citation type="submission" date="2008-04" db="EMBL/GenBank/DDBJ databases">
        <title>Complete sequence of chromosome of Nostoc punctiforme ATCC 29133.</title>
        <authorList>
            <consortium name="US DOE Joint Genome Institute"/>
            <person name="Copeland A."/>
            <person name="Lucas S."/>
            <person name="Lapidus A."/>
            <person name="Glavina del Rio T."/>
            <person name="Dalin E."/>
            <person name="Tice H."/>
            <person name="Pitluck S."/>
            <person name="Chain P."/>
            <person name="Malfatti S."/>
            <person name="Shin M."/>
            <person name="Vergez L."/>
            <person name="Schmutz J."/>
            <person name="Larimer F."/>
            <person name="Land M."/>
            <person name="Hauser L."/>
            <person name="Kyrpides N."/>
            <person name="Kim E."/>
            <person name="Meeks J.C."/>
            <person name="Elhai J."/>
            <person name="Campbell E.L."/>
            <person name="Thiel T."/>
            <person name="Longmire J."/>
            <person name="Potts M."/>
            <person name="Atlas R."/>
        </authorList>
    </citation>
    <scope>NUCLEOTIDE SEQUENCE [LARGE SCALE GENOMIC DNA]</scope>
    <source>
        <strain evidence="9">ATCC 29133 / PCC 73102</strain>
    </source>
</reference>
<accession>B2IWD3</accession>
<evidence type="ECO:0000256" key="2">
    <source>
        <dbReference type="ARBA" id="ARBA00022741"/>
    </source>
</evidence>
<dbReference type="InterPro" id="IPR027094">
    <property type="entry name" value="Mitofusin_fam"/>
</dbReference>
<dbReference type="eggNOG" id="COG0699">
    <property type="taxonomic scope" value="Bacteria"/>
</dbReference>
<dbReference type="STRING" id="63737.Npun_R1152"/>
<dbReference type="KEGG" id="npu:Npun_R1152"/>
<proteinExistence type="predicted"/>